<evidence type="ECO:0000256" key="3">
    <source>
        <dbReference type="ARBA" id="ARBA00023163"/>
    </source>
</evidence>
<keyword evidence="2" id="KW-0238">DNA-binding</keyword>
<keyword evidence="1" id="KW-0805">Transcription regulation</keyword>
<dbReference type="InterPro" id="IPR036390">
    <property type="entry name" value="WH_DNA-bd_sf"/>
</dbReference>
<dbReference type="SMART" id="SM00345">
    <property type="entry name" value="HTH_GNTR"/>
    <property type="match status" value="1"/>
</dbReference>
<dbReference type="InterPro" id="IPR000524">
    <property type="entry name" value="Tscrpt_reg_HTH_GntR"/>
</dbReference>
<dbReference type="PANTHER" id="PTHR38445">
    <property type="entry name" value="HTH-TYPE TRANSCRIPTIONAL REPRESSOR YTRA"/>
    <property type="match status" value="1"/>
</dbReference>
<accession>A0A2W4WGT2</accession>
<comment type="caution">
    <text evidence="5">The sequence shown here is derived from an EMBL/GenBank/DDBJ whole genome shotgun (WGS) entry which is preliminary data.</text>
</comment>
<dbReference type="PROSITE" id="PS50949">
    <property type="entry name" value="HTH_GNTR"/>
    <property type="match status" value="1"/>
</dbReference>
<dbReference type="PRINTS" id="PR00035">
    <property type="entry name" value="HTHGNTR"/>
</dbReference>
<evidence type="ECO:0000259" key="4">
    <source>
        <dbReference type="PROSITE" id="PS50949"/>
    </source>
</evidence>
<organism evidence="5 6">
    <name type="scientific">Shackletoniella antarctica</name>
    <dbReference type="NCBI Taxonomy" id="268115"/>
    <lineage>
        <taxon>Bacteria</taxon>
        <taxon>Bacillati</taxon>
        <taxon>Cyanobacteriota</taxon>
        <taxon>Cyanophyceae</taxon>
        <taxon>Oculatellales</taxon>
        <taxon>Oculatellaceae</taxon>
        <taxon>Shackletoniella</taxon>
    </lineage>
</organism>
<evidence type="ECO:0000313" key="6">
    <source>
        <dbReference type="Proteomes" id="UP000249081"/>
    </source>
</evidence>
<reference evidence="5 6" key="2">
    <citation type="submission" date="2018-06" db="EMBL/GenBank/DDBJ databases">
        <title>Metagenomic assembly of (sub)arctic Cyanobacteria and their associated microbiome from non-axenic cultures.</title>
        <authorList>
            <person name="Baurain D."/>
        </authorList>
    </citation>
    <scope>NUCLEOTIDE SEQUENCE [LARGE SCALE GENOMIC DNA]</scope>
    <source>
        <strain evidence="5">ULC041bin1</strain>
    </source>
</reference>
<name>A0A2W4WGT2_9CYAN</name>
<dbReference type="SUPFAM" id="SSF46785">
    <property type="entry name" value="Winged helix' DNA-binding domain"/>
    <property type="match status" value="1"/>
</dbReference>
<proteinExistence type="predicted"/>
<dbReference type="Proteomes" id="UP000249081">
    <property type="component" value="Unassembled WGS sequence"/>
</dbReference>
<protein>
    <submittedName>
        <fullName evidence="5">GntR family transcriptional regulator</fullName>
    </submittedName>
</protein>
<keyword evidence="3" id="KW-0804">Transcription</keyword>
<dbReference type="Gene3D" id="1.10.10.10">
    <property type="entry name" value="Winged helix-like DNA-binding domain superfamily/Winged helix DNA-binding domain"/>
    <property type="match status" value="1"/>
</dbReference>
<gene>
    <name evidence="5" type="ORF">DCF17_04415</name>
</gene>
<dbReference type="GO" id="GO:0003677">
    <property type="term" value="F:DNA binding"/>
    <property type="evidence" value="ECO:0007669"/>
    <property type="project" value="UniProtKB-KW"/>
</dbReference>
<dbReference type="EMBL" id="QBMN01000019">
    <property type="protein sequence ID" value="PZO44313.1"/>
    <property type="molecule type" value="Genomic_DNA"/>
</dbReference>
<reference evidence="6" key="1">
    <citation type="submission" date="2018-04" db="EMBL/GenBank/DDBJ databases">
        <authorList>
            <person name="Cornet L."/>
        </authorList>
    </citation>
    <scope>NUCLEOTIDE SEQUENCE [LARGE SCALE GENOMIC DNA]</scope>
</reference>
<evidence type="ECO:0000256" key="1">
    <source>
        <dbReference type="ARBA" id="ARBA00023015"/>
    </source>
</evidence>
<dbReference type="PANTHER" id="PTHR38445:SF9">
    <property type="entry name" value="HTH-TYPE TRANSCRIPTIONAL REPRESSOR YTRA"/>
    <property type="match status" value="1"/>
</dbReference>
<dbReference type="InterPro" id="IPR036388">
    <property type="entry name" value="WH-like_DNA-bd_sf"/>
</dbReference>
<dbReference type="AlphaFoldDB" id="A0A2W4WGT2"/>
<dbReference type="CDD" id="cd07377">
    <property type="entry name" value="WHTH_GntR"/>
    <property type="match status" value="1"/>
</dbReference>
<evidence type="ECO:0000256" key="2">
    <source>
        <dbReference type="ARBA" id="ARBA00023125"/>
    </source>
</evidence>
<evidence type="ECO:0000313" key="5">
    <source>
        <dbReference type="EMBL" id="PZO44313.1"/>
    </source>
</evidence>
<dbReference type="GO" id="GO:0003700">
    <property type="term" value="F:DNA-binding transcription factor activity"/>
    <property type="evidence" value="ECO:0007669"/>
    <property type="project" value="InterPro"/>
</dbReference>
<feature type="domain" description="HTH gntR-type" evidence="4">
    <location>
        <begin position="13"/>
        <end position="81"/>
    </location>
</feature>
<dbReference type="Pfam" id="PF00392">
    <property type="entry name" value="GntR"/>
    <property type="match status" value="1"/>
</dbReference>
<sequence>MVVQFHIQPESEIPASTQLYGQIWFAIASRQYPPGYRLPSTRQLAMQTGLHRNTISKVYRQLEDAGVVEAMPGSGIYVREQNSTESARPQTLLWAEFPQAREVVETGLDELLHQGCSLNQARELFLAEIDWRLRCSARVLVTAPKQDIGAGELMVRELENALHIPVQLVPLEELDTILAQTRSGTVVTSRYFISEAEAIAAPKSVRVIPVDIYDYKKELGLLKDLPKGTCLGMVSVSTGILRAAEVISYSLRGDEVLLMTAQTDDPYKLSAVIHSAQTIVVFDEASLPTVKEAIAEAREELIRPPKLVVCDNYIGEKSILLLKRELGLD</sequence>